<evidence type="ECO:0000313" key="4">
    <source>
        <dbReference type="Proteomes" id="UP000830375"/>
    </source>
</evidence>
<dbReference type="InterPro" id="IPR013106">
    <property type="entry name" value="Ig_V-set"/>
</dbReference>
<proteinExistence type="predicted"/>
<name>A0ABQ8L3B6_LABRO</name>
<dbReference type="InterPro" id="IPR003599">
    <property type="entry name" value="Ig_sub"/>
</dbReference>
<dbReference type="InterPro" id="IPR036179">
    <property type="entry name" value="Ig-like_dom_sf"/>
</dbReference>
<organism evidence="3 4">
    <name type="scientific">Labeo rohita</name>
    <name type="common">Indian major carp</name>
    <name type="synonym">Cyprinus rohita</name>
    <dbReference type="NCBI Taxonomy" id="84645"/>
    <lineage>
        <taxon>Eukaryota</taxon>
        <taxon>Metazoa</taxon>
        <taxon>Chordata</taxon>
        <taxon>Craniata</taxon>
        <taxon>Vertebrata</taxon>
        <taxon>Euteleostomi</taxon>
        <taxon>Actinopterygii</taxon>
        <taxon>Neopterygii</taxon>
        <taxon>Teleostei</taxon>
        <taxon>Ostariophysi</taxon>
        <taxon>Cypriniformes</taxon>
        <taxon>Cyprinidae</taxon>
        <taxon>Labeoninae</taxon>
        <taxon>Labeonini</taxon>
        <taxon>Labeo</taxon>
    </lineage>
</organism>
<reference evidence="3 4" key="1">
    <citation type="submission" date="2022-01" db="EMBL/GenBank/DDBJ databases">
        <title>A high-quality chromosome-level genome assembly of rohu carp, Labeo rohita.</title>
        <authorList>
            <person name="Arick M.A. II"/>
            <person name="Hsu C.-Y."/>
            <person name="Magbanua Z."/>
            <person name="Pechanova O."/>
            <person name="Grover C."/>
            <person name="Miller E."/>
            <person name="Thrash A."/>
            <person name="Ezzel L."/>
            <person name="Alam S."/>
            <person name="Benzie J."/>
            <person name="Hamilton M."/>
            <person name="Karsi A."/>
            <person name="Lawrence M.L."/>
            <person name="Peterson D.G."/>
        </authorList>
    </citation>
    <scope>NUCLEOTIDE SEQUENCE [LARGE SCALE GENOMIC DNA]</scope>
    <source>
        <strain evidence="4">BAU-BD-2019</strain>
        <tissue evidence="3">Blood</tissue>
    </source>
</reference>
<protein>
    <submittedName>
        <fullName evidence="3">Junctional adhesion molecule-like</fullName>
    </submittedName>
</protein>
<dbReference type="SUPFAM" id="SSF48726">
    <property type="entry name" value="Immunoglobulin"/>
    <property type="match status" value="2"/>
</dbReference>
<dbReference type="Pfam" id="PF07686">
    <property type="entry name" value="V-set"/>
    <property type="match status" value="2"/>
</dbReference>
<feature type="region of interest" description="Disordered" evidence="1">
    <location>
        <begin position="1"/>
        <end position="50"/>
    </location>
</feature>
<gene>
    <name evidence="3" type="ORF">H4Q32_030026</name>
</gene>
<dbReference type="SMART" id="SM00409">
    <property type="entry name" value="IG"/>
    <property type="match status" value="2"/>
</dbReference>
<sequence length="321" mass="35412">MKGPSHMGSPPTGSFRETENGGHGSALGPLQTVNESPIPSPGGNVETPHMDLGNQIEKSVAAAEPSLGPPPAKKIVTNAVKKLSAKEGDSVTLHTHTEIQNDDLILWMFGNTVIAKIDKAAQRFSISDYPDGRFRDRLKLNNQTGSLTITNTKTTDSGLYELKISSSRRSINRRVTVTVTVVTDAVKTVSVEEGDSVTLHTDTEIQSNDLIQWMFGNTVIAKIDKAAQPFHTYDGPDGRFRDRLKLDHQTGSLTITNTRTTDSGLYDLRISSSNRRNINRRFTVTVTEVRTVRPDWAYFTPPLNTAIDSRLNFRRGYTCLK</sequence>
<accession>A0ABQ8L3B6</accession>
<dbReference type="Proteomes" id="UP000830375">
    <property type="component" value="Unassembled WGS sequence"/>
</dbReference>
<evidence type="ECO:0000256" key="1">
    <source>
        <dbReference type="SAM" id="MobiDB-lite"/>
    </source>
</evidence>
<keyword evidence="4" id="KW-1185">Reference proteome</keyword>
<dbReference type="InterPro" id="IPR007110">
    <property type="entry name" value="Ig-like_dom"/>
</dbReference>
<dbReference type="InterPro" id="IPR013783">
    <property type="entry name" value="Ig-like_fold"/>
</dbReference>
<evidence type="ECO:0000313" key="3">
    <source>
        <dbReference type="EMBL" id="KAI2644427.1"/>
    </source>
</evidence>
<dbReference type="PANTHER" id="PTHR21063:SF4">
    <property type="entry name" value="CD48 ANTIGEN-RELATED"/>
    <property type="match status" value="1"/>
</dbReference>
<dbReference type="EMBL" id="JACTAM010002523">
    <property type="protein sequence ID" value="KAI2644427.1"/>
    <property type="molecule type" value="Genomic_DNA"/>
</dbReference>
<dbReference type="Gene3D" id="2.60.40.10">
    <property type="entry name" value="Immunoglobulins"/>
    <property type="match status" value="2"/>
</dbReference>
<evidence type="ECO:0000259" key="2">
    <source>
        <dbReference type="PROSITE" id="PS50835"/>
    </source>
</evidence>
<dbReference type="PANTHER" id="PTHR21063">
    <property type="entry name" value="LFA-3"/>
    <property type="match status" value="1"/>
</dbReference>
<feature type="domain" description="Ig-like" evidence="2">
    <location>
        <begin position="71"/>
        <end position="178"/>
    </location>
</feature>
<dbReference type="PROSITE" id="PS50835">
    <property type="entry name" value="IG_LIKE"/>
    <property type="match status" value="1"/>
</dbReference>
<comment type="caution">
    <text evidence="3">The sequence shown here is derived from an EMBL/GenBank/DDBJ whole genome shotgun (WGS) entry which is preliminary data.</text>
</comment>